<proteinExistence type="inferred from homology"/>
<sequence length="280" mass="31095">MDTITDRYLRRIGLSRDEADNPDELLAAHVERITFEDLDAVAGVPIRTGIEDVAAKLVDSRRGGYCHEHARLSQHVLGELGYECVPVLARVYRYPTLTAPMAPTHHLTLVHRRGGWYIFDPGFGGGTPTRTVPLDGEVVMARDADLRVVPAVPVLGEAMAAGCTLLLQRDFRDGRGWRNAYGFAVRRAVEADVEMANWFTATHPEGMFTRIPMAARHLRDGTRLTLWGRRWRRVTAGGAREREIADRGEFAEVLRGEFLIEAPTRVLDAAWEVSGGGARG</sequence>
<dbReference type="eggNOG" id="COG2162">
    <property type="taxonomic scope" value="Bacteria"/>
</dbReference>
<dbReference type="RefSeq" id="WP_015399752.1">
    <property type="nucleotide sequence ID" value="NC_020302.1"/>
</dbReference>
<reference evidence="2 3" key="1">
    <citation type="journal article" date="2012" name="Stand. Genomic Sci.">
        <title>Genome sequence of the halotolerant bacterium Corynebacterium halotolerans type strain YIM 70093(T) (= DSM 44683(T)).</title>
        <authorList>
            <person name="Ruckert C."/>
            <person name="Albersmeier A."/>
            <person name="Al-Dilaimi A."/>
            <person name="Niehaus K."/>
            <person name="Szczepanowski R."/>
            <person name="Kalinowski J."/>
        </authorList>
    </citation>
    <scope>NUCLEOTIDE SEQUENCE [LARGE SCALE GENOMIC DNA]</scope>
    <source>
        <strain evidence="2">YIM 70093</strain>
    </source>
</reference>
<keyword evidence="3" id="KW-1185">Reference proteome</keyword>
<name>M1NIS0_9CORY</name>
<dbReference type="Gene3D" id="2.40.128.150">
    <property type="entry name" value="Cysteine proteinases"/>
    <property type="match status" value="1"/>
</dbReference>
<dbReference type="InterPro" id="IPR001447">
    <property type="entry name" value="Arylamine_N-AcTrfase"/>
</dbReference>
<keyword evidence="2" id="KW-0808">Transferase</keyword>
<organism evidence="2 3">
    <name type="scientific">Corynebacterium halotolerans YIM 70093 = DSM 44683</name>
    <dbReference type="NCBI Taxonomy" id="1121362"/>
    <lineage>
        <taxon>Bacteria</taxon>
        <taxon>Bacillati</taxon>
        <taxon>Actinomycetota</taxon>
        <taxon>Actinomycetes</taxon>
        <taxon>Mycobacteriales</taxon>
        <taxon>Corynebacteriaceae</taxon>
        <taxon>Corynebacterium</taxon>
    </lineage>
</organism>
<dbReference type="PATRIC" id="fig|1121362.3.peg.308"/>
<evidence type="ECO:0000313" key="3">
    <source>
        <dbReference type="Proteomes" id="UP000011723"/>
    </source>
</evidence>
<dbReference type="HOGENOM" id="CLU_049918_1_1_11"/>
<dbReference type="GO" id="GO:0016407">
    <property type="term" value="F:acetyltransferase activity"/>
    <property type="evidence" value="ECO:0007669"/>
    <property type="project" value="InterPro"/>
</dbReference>
<evidence type="ECO:0000313" key="2">
    <source>
        <dbReference type="EMBL" id="AGF71328.1"/>
    </source>
</evidence>
<dbReference type="Gene3D" id="3.30.2140.10">
    <property type="entry name" value="Arylamine N-acetyltransferase"/>
    <property type="match status" value="1"/>
</dbReference>
<dbReference type="AlphaFoldDB" id="M1NIS0"/>
<dbReference type="InterPro" id="IPR038765">
    <property type="entry name" value="Papain-like_cys_pep_sf"/>
</dbReference>
<comment type="similarity">
    <text evidence="1">Belongs to the arylamine N-acetyltransferase family.</text>
</comment>
<protein>
    <submittedName>
        <fullName evidence="2">Arylamine N-acetyltransferase</fullName>
    </submittedName>
</protein>
<dbReference type="KEGG" id="chn:A605_01570"/>
<dbReference type="PANTHER" id="PTHR11786:SF0">
    <property type="entry name" value="ARYLAMINE N-ACETYLTRANSFERASE 4-RELATED"/>
    <property type="match status" value="1"/>
</dbReference>
<dbReference type="Proteomes" id="UP000011723">
    <property type="component" value="Chromosome"/>
</dbReference>
<dbReference type="PANTHER" id="PTHR11786">
    <property type="entry name" value="N-HYDROXYARYLAMINE O-ACETYLTRANSFERASE"/>
    <property type="match status" value="1"/>
</dbReference>
<dbReference type="EMBL" id="CP003697">
    <property type="protein sequence ID" value="AGF71328.1"/>
    <property type="molecule type" value="Genomic_DNA"/>
</dbReference>
<evidence type="ECO:0000256" key="1">
    <source>
        <dbReference type="ARBA" id="ARBA00006547"/>
    </source>
</evidence>
<gene>
    <name evidence="2" type="ORF">A605_01570</name>
</gene>
<dbReference type="Pfam" id="PF00797">
    <property type="entry name" value="Acetyltransf_2"/>
    <property type="match status" value="1"/>
</dbReference>
<accession>M1NIS0</accession>
<dbReference type="OrthoDB" id="7181050at2"/>
<dbReference type="SUPFAM" id="SSF54001">
    <property type="entry name" value="Cysteine proteinases"/>
    <property type="match status" value="1"/>
</dbReference>